<dbReference type="EMBL" id="JBBPEH010000007">
    <property type="protein sequence ID" value="KAK7535836.1"/>
    <property type="molecule type" value="Genomic_DNA"/>
</dbReference>
<evidence type="ECO:0000313" key="2">
    <source>
        <dbReference type="EMBL" id="KAK7535836.1"/>
    </source>
</evidence>
<keyword evidence="1" id="KW-0732">Signal</keyword>
<evidence type="ECO:0000256" key="1">
    <source>
        <dbReference type="SAM" id="SignalP"/>
    </source>
</evidence>
<name>A0ABR1LKV2_9PEZI</name>
<gene>
    <name evidence="2" type="ORF">J3D65DRAFT_626422</name>
</gene>
<sequence length="70" mass="7819">MRTWVSVWSAVVRLRGVHASVPLLRAAEAGSAEEGEEGEEEVMVVMSELLGQWGGARVCQRMHEWMDFGM</sequence>
<accession>A0ABR1LKV2</accession>
<keyword evidence="3" id="KW-1185">Reference proteome</keyword>
<feature type="chain" id="PRO_5046223548" evidence="1">
    <location>
        <begin position="20"/>
        <end position="70"/>
    </location>
</feature>
<feature type="signal peptide" evidence="1">
    <location>
        <begin position="1"/>
        <end position="19"/>
    </location>
</feature>
<reference evidence="2 3" key="1">
    <citation type="submission" date="2024-04" db="EMBL/GenBank/DDBJ databases">
        <title>Phyllosticta paracitricarpa is synonymous to the EU quarantine fungus P. citricarpa based on phylogenomic analyses.</title>
        <authorList>
            <consortium name="Lawrence Berkeley National Laboratory"/>
            <person name="Van ingen-buijs V.A."/>
            <person name="Van westerhoven A.C."/>
            <person name="Haridas S."/>
            <person name="Skiadas P."/>
            <person name="Martin F."/>
            <person name="Groenewald J.Z."/>
            <person name="Crous P.W."/>
            <person name="Seidl M.F."/>
        </authorList>
    </citation>
    <scope>NUCLEOTIDE SEQUENCE [LARGE SCALE GENOMIC DNA]</scope>
    <source>
        <strain evidence="2 3">CPC 17464</strain>
    </source>
</reference>
<dbReference type="Proteomes" id="UP001360953">
    <property type="component" value="Unassembled WGS sequence"/>
</dbReference>
<dbReference type="GeneID" id="92033341"/>
<protein>
    <submittedName>
        <fullName evidence="2">Uncharacterized protein</fullName>
    </submittedName>
</protein>
<organism evidence="2 3">
    <name type="scientific">Phyllosticta citribraziliensis</name>
    <dbReference type="NCBI Taxonomy" id="989973"/>
    <lineage>
        <taxon>Eukaryota</taxon>
        <taxon>Fungi</taxon>
        <taxon>Dikarya</taxon>
        <taxon>Ascomycota</taxon>
        <taxon>Pezizomycotina</taxon>
        <taxon>Dothideomycetes</taxon>
        <taxon>Dothideomycetes incertae sedis</taxon>
        <taxon>Botryosphaeriales</taxon>
        <taxon>Phyllostictaceae</taxon>
        <taxon>Phyllosticta</taxon>
    </lineage>
</organism>
<evidence type="ECO:0000313" key="3">
    <source>
        <dbReference type="Proteomes" id="UP001360953"/>
    </source>
</evidence>
<comment type="caution">
    <text evidence="2">The sequence shown here is derived from an EMBL/GenBank/DDBJ whole genome shotgun (WGS) entry which is preliminary data.</text>
</comment>
<dbReference type="RefSeq" id="XP_066654252.1">
    <property type="nucleotide sequence ID" value="XM_066800435.1"/>
</dbReference>
<proteinExistence type="predicted"/>